<name>A0A158AHZ4_9BURK</name>
<sequence>MRLHVFVKGRLVAHLYRQADDYALRYTADAASDDFVSLTMPVREQAWVWPRDLHPFFRQNLPEGFLLQVIREEFGPYLDGTDLSLLAVIGGSGIGRVTVGSEGGAPGSELDPLDLNSLLHEDITTDHFAELVRYYARAAISGAVPKFLAPESSSAPAPLGKQTLRTSRHIIKGSDEQTPYLGFNEHYSMQVLARLGVARVAKTTMSDDGRVLVVDRFDVDEDGKPALGVEDACSLLGLPPHEKYRPSTEQVLNATKPYIAASSWRQEAEQLGWLLLTNYVVRNADCHSKNIALLYSDIDDVVYTPAYDIVTTEAYPRFANNPPALSVDGRKTWASGKTLERFFNTRLGIAPKRYREMVEALCDSAVSTGKDIVEAARNETRWRWIAKQMLHAWNEGMASLRSAKPQVALKALTPVIEGAGFSDADDADNGRKVIGRSELLANHGKGV</sequence>
<dbReference type="PANTHER" id="PTHR37419">
    <property type="entry name" value="SERINE/THREONINE-PROTEIN KINASE TOXIN HIPA"/>
    <property type="match status" value="1"/>
</dbReference>
<evidence type="ECO:0000256" key="1">
    <source>
        <dbReference type="ARBA" id="ARBA00010164"/>
    </source>
</evidence>
<feature type="domain" description="HipA-like C-terminal" evidence="4">
    <location>
        <begin position="139"/>
        <end position="367"/>
    </location>
</feature>
<evidence type="ECO:0000259" key="4">
    <source>
        <dbReference type="Pfam" id="PF07804"/>
    </source>
</evidence>
<keyword evidence="3" id="KW-0418">Kinase</keyword>
<organism evidence="6 7">
    <name type="scientific">Caballeronia catudaia</name>
    <dbReference type="NCBI Taxonomy" id="1777136"/>
    <lineage>
        <taxon>Bacteria</taxon>
        <taxon>Pseudomonadati</taxon>
        <taxon>Pseudomonadota</taxon>
        <taxon>Betaproteobacteria</taxon>
        <taxon>Burkholderiales</taxon>
        <taxon>Burkholderiaceae</taxon>
        <taxon>Caballeronia</taxon>
    </lineage>
</organism>
<accession>A0A158AHZ4</accession>
<dbReference type="OrthoDB" id="9805913at2"/>
<evidence type="ECO:0000256" key="3">
    <source>
        <dbReference type="ARBA" id="ARBA00022777"/>
    </source>
</evidence>
<evidence type="ECO:0000313" key="6">
    <source>
        <dbReference type="EMBL" id="SAK57236.1"/>
    </source>
</evidence>
<dbReference type="InterPro" id="IPR052028">
    <property type="entry name" value="HipA_Ser/Thr_kinase"/>
</dbReference>
<dbReference type="InterPro" id="IPR012893">
    <property type="entry name" value="HipA-like_C"/>
</dbReference>
<dbReference type="RefSeq" id="WP_061124121.1">
    <property type="nucleotide sequence ID" value="NZ_FCOF02000008.1"/>
</dbReference>
<feature type="domain" description="HipA N-terminal subdomain 1" evidence="5">
    <location>
        <begin position="3"/>
        <end position="99"/>
    </location>
</feature>
<dbReference type="NCBIfam" id="TIGR03071">
    <property type="entry name" value="couple_hipA"/>
    <property type="match status" value="1"/>
</dbReference>
<keyword evidence="7" id="KW-1185">Reference proteome</keyword>
<dbReference type="PANTHER" id="PTHR37419:SF1">
    <property type="entry name" value="SERINE_THREONINE-PROTEIN KINASE TOXIN HIPA"/>
    <property type="match status" value="1"/>
</dbReference>
<evidence type="ECO:0000256" key="2">
    <source>
        <dbReference type="ARBA" id="ARBA00022679"/>
    </source>
</evidence>
<evidence type="ECO:0000259" key="5">
    <source>
        <dbReference type="Pfam" id="PF13657"/>
    </source>
</evidence>
<comment type="similarity">
    <text evidence="1">Belongs to the HipA Ser/Thr kinase family.</text>
</comment>
<reference evidence="6" key="1">
    <citation type="submission" date="2016-01" db="EMBL/GenBank/DDBJ databases">
        <authorList>
            <person name="Peeters C."/>
        </authorList>
    </citation>
    <scope>NUCLEOTIDE SEQUENCE [LARGE SCALE GENOMIC DNA]</scope>
    <source>
        <strain evidence="6">LMG 29318</strain>
    </source>
</reference>
<dbReference type="AlphaFoldDB" id="A0A158AHZ4"/>
<dbReference type="Pfam" id="PF13657">
    <property type="entry name" value="Couple_hipA"/>
    <property type="match status" value="1"/>
</dbReference>
<keyword evidence="2" id="KW-0808">Transferase</keyword>
<gene>
    <name evidence="6" type="ORF">AWB75_02196</name>
</gene>
<comment type="caution">
    <text evidence="6">The sequence shown here is derived from an EMBL/GenBank/DDBJ whole genome shotgun (WGS) entry which is preliminary data.</text>
</comment>
<dbReference type="GO" id="GO:0005829">
    <property type="term" value="C:cytosol"/>
    <property type="evidence" value="ECO:0007669"/>
    <property type="project" value="TreeGrafter"/>
</dbReference>
<protein>
    <submittedName>
        <fullName evidence="6">HipA domain-containing protein</fullName>
    </submittedName>
</protein>
<proteinExistence type="inferred from homology"/>
<dbReference type="Proteomes" id="UP000054870">
    <property type="component" value="Unassembled WGS sequence"/>
</dbReference>
<evidence type="ECO:0000313" key="7">
    <source>
        <dbReference type="Proteomes" id="UP000054870"/>
    </source>
</evidence>
<dbReference type="EMBL" id="FCOF02000008">
    <property type="protein sequence ID" value="SAK57236.1"/>
    <property type="molecule type" value="Genomic_DNA"/>
</dbReference>
<dbReference type="GO" id="GO:0004674">
    <property type="term" value="F:protein serine/threonine kinase activity"/>
    <property type="evidence" value="ECO:0007669"/>
    <property type="project" value="TreeGrafter"/>
</dbReference>
<dbReference type="InterPro" id="IPR017508">
    <property type="entry name" value="HipA_N1"/>
</dbReference>
<dbReference type="Pfam" id="PF07804">
    <property type="entry name" value="HipA_C"/>
    <property type="match status" value="1"/>
</dbReference>